<name>A0A4V3XCT6_9AGAM</name>
<feature type="transmembrane region" description="Helical" evidence="7">
    <location>
        <begin position="83"/>
        <end position="103"/>
    </location>
</feature>
<dbReference type="GO" id="GO:0008519">
    <property type="term" value="F:ammonium channel activity"/>
    <property type="evidence" value="ECO:0007669"/>
    <property type="project" value="InterPro"/>
</dbReference>
<organism evidence="9 10">
    <name type="scientific">Phellinidium pouzarii</name>
    <dbReference type="NCBI Taxonomy" id="167371"/>
    <lineage>
        <taxon>Eukaryota</taxon>
        <taxon>Fungi</taxon>
        <taxon>Dikarya</taxon>
        <taxon>Basidiomycota</taxon>
        <taxon>Agaricomycotina</taxon>
        <taxon>Agaricomycetes</taxon>
        <taxon>Hymenochaetales</taxon>
        <taxon>Hymenochaetaceae</taxon>
        <taxon>Phellinidium</taxon>
    </lineage>
</organism>
<feature type="compositionally biased region" description="Polar residues" evidence="6">
    <location>
        <begin position="239"/>
        <end position="255"/>
    </location>
</feature>
<dbReference type="InterPro" id="IPR001905">
    <property type="entry name" value="Ammonium_transpt"/>
</dbReference>
<feature type="region of interest" description="Disordered" evidence="6">
    <location>
        <begin position="211"/>
        <end position="261"/>
    </location>
</feature>
<dbReference type="GO" id="GO:0005886">
    <property type="term" value="C:plasma membrane"/>
    <property type="evidence" value="ECO:0007669"/>
    <property type="project" value="TreeGrafter"/>
</dbReference>
<keyword evidence="4 7" id="KW-1133">Transmembrane helix</keyword>
<dbReference type="InterPro" id="IPR024041">
    <property type="entry name" value="NH4_transpt_AmtB-like_dom"/>
</dbReference>
<dbReference type="Gene3D" id="1.10.3430.10">
    <property type="entry name" value="Ammonium transporter AmtB like domains"/>
    <property type="match status" value="1"/>
</dbReference>
<dbReference type="Proteomes" id="UP000308199">
    <property type="component" value="Unassembled WGS sequence"/>
</dbReference>
<evidence type="ECO:0000256" key="1">
    <source>
        <dbReference type="ARBA" id="ARBA00004141"/>
    </source>
</evidence>
<comment type="caution">
    <text evidence="9">The sequence shown here is derived from an EMBL/GenBank/DDBJ whole genome shotgun (WGS) entry which is preliminary data.</text>
</comment>
<protein>
    <recommendedName>
        <fullName evidence="8">Ammonium transporter AmtB-like domain-containing protein</fullName>
    </recommendedName>
</protein>
<reference evidence="9 10" key="1">
    <citation type="submission" date="2019-02" db="EMBL/GenBank/DDBJ databases">
        <title>Genome sequencing of the rare red list fungi Phellinidium pouzarii.</title>
        <authorList>
            <person name="Buettner E."/>
            <person name="Kellner H."/>
        </authorList>
    </citation>
    <scope>NUCLEOTIDE SEQUENCE [LARGE SCALE GENOMIC DNA]</scope>
    <source>
        <strain evidence="9 10">DSM 108285</strain>
    </source>
</reference>
<dbReference type="PANTHER" id="PTHR43029:SF4">
    <property type="entry name" value="AMMONIUM TRANSPORTER MEP1-RELATED"/>
    <property type="match status" value="1"/>
</dbReference>
<feature type="transmembrane region" description="Helical" evidence="7">
    <location>
        <begin position="130"/>
        <end position="152"/>
    </location>
</feature>
<evidence type="ECO:0000256" key="4">
    <source>
        <dbReference type="ARBA" id="ARBA00022989"/>
    </source>
</evidence>
<evidence type="ECO:0000256" key="3">
    <source>
        <dbReference type="ARBA" id="ARBA00022692"/>
    </source>
</evidence>
<keyword evidence="3 7" id="KW-0812">Transmembrane</keyword>
<keyword evidence="10" id="KW-1185">Reference proteome</keyword>
<dbReference type="InterPro" id="IPR029020">
    <property type="entry name" value="Ammonium/urea_transptr"/>
</dbReference>
<accession>A0A4V3XCT6</accession>
<dbReference type="Pfam" id="PF00909">
    <property type="entry name" value="Ammonium_transp"/>
    <property type="match status" value="1"/>
</dbReference>
<dbReference type="OrthoDB" id="534912at2759"/>
<evidence type="ECO:0000259" key="8">
    <source>
        <dbReference type="Pfam" id="PF00909"/>
    </source>
</evidence>
<proteinExistence type="inferred from homology"/>
<keyword evidence="5 7" id="KW-0472">Membrane</keyword>
<feature type="compositionally biased region" description="Basic and acidic residues" evidence="6">
    <location>
        <begin position="226"/>
        <end position="237"/>
    </location>
</feature>
<comment type="subcellular location">
    <subcellularLocation>
        <location evidence="1">Membrane</location>
        <topology evidence="1">Multi-pass membrane protein</topology>
    </subcellularLocation>
</comment>
<evidence type="ECO:0000313" key="9">
    <source>
        <dbReference type="EMBL" id="THH07133.1"/>
    </source>
</evidence>
<evidence type="ECO:0000256" key="2">
    <source>
        <dbReference type="ARBA" id="ARBA00005887"/>
    </source>
</evidence>
<evidence type="ECO:0000256" key="7">
    <source>
        <dbReference type="SAM" id="Phobius"/>
    </source>
</evidence>
<evidence type="ECO:0000313" key="10">
    <source>
        <dbReference type="Proteomes" id="UP000308199"/>
    </source>
</evidence>
<dbReference type="SUPFAM" id="SSF111352">
    <property type="entry name" value="Ammonium transporter"/>
    <property type="match status" value="1"/>
</dbReference>
<feature type="transmembrane region" description="Helical" evidence="7">
    <location>
        <begin position="6"/>
        <end position="22"/>
    </location>
</feature>
<feature type="domain" description="Ammonium transporter AmtB-like" evidence="8">
    <location>
        <begin position="2"/>
        <end position="183"/>
    </location>
</feature>
<evidence type="ECO:0000256" key="6">
    <source>
        <dbReference type="SAM" id="MobiDB-lite"/>
    </source>
</evidence>
<dbReference type="AlphaFoldDB" id="A0A4V3XCT6"/>
<sequence>MAIWNTMLAAAFGGVVWCLLDWRLEKKFTMVGFCSGTIAGLVAATPASGFIPPWAAVIMGIVSGAACNFATKLKFLMRIDDALDLFAEHAIGGMIGLLFNAFFAKNSIIALDNVNTSIPGGWLDHNWKQLYIQFAYICAASGYAFVMTALLAKLVDMTPCLHLRATDDAEHLGMDDDQIGEFANDYIEVRRDYDDWTPPASVEKSWNIRADSGSDSSMRLPQHVAAGDRHGKPDVGLHDQQNGLPASGQNGSQLEPISEKE</sequence>
<dbReference type="EMBL" id="SGPK01000158">
    <property type="protein sequence ID" value="THH07133.1"/>
    <property type="molecule type" value="Genomic_DNA"/>
</dbReference>
<gene>
    <name evidence="9" type="ORF">EW145_g3595</name>
</gene>
<evidence type="ECO:0000256" key="5">
    <source>
        <dbReference type="ARBA" id="ARBA00023136"/>
    </source>
</evidence>
<dbReference type="PANTHER" id="PTHR43029">
    <property type="entry name" value="AMMONIUM TRANSPORTER MEP2"/>
    <property type="match status" value="1"/>
</dbReference>
<comment type="similarity">
    <text evidence="2">Belongs to the ammonia transporter channel (TC 1.A.11.2) family.</text>
</comment>